<protein>
    <submittedName>
        <fullName evidence="2">Uncharacterized protein</fullName>
    </submittedName>
</protein>
<evidence type="ECO:0000313" key="3">
    <source>
        <dbReference type="Proteomes" id="UP000008021"/>
    </source>
</evidence>
<evidence type="ECO:0000313" key="2">
    <source>
        <dbReference type="EnsemblPlants" id="OMERI06G13260.1"/>
    </source>
</evidence>
<keyword evidence="3" id="KW-1185">Reference proteome</keyword>
<reference evidence="2" key="2">
    <citation type="submission" date="2018-05" db="EMBL/GenBank/DDBJ databases">
        <title>OmerRS3 (Oryza meridionalis Reference Sequence Version 3).</title>
        <authorList>
            <person name="Zhang J."/>
            <person name="Kudrna D."/>
            <person name="Lee S."/>
            <person name="Talag J."/>
            <person name="Welchert J."/>
            <person name="Wing R.A."/>
        </authorList>
    </citation>
    <scope>NUCLEOTIDE SEQUENCE [LARGE SCALE GENOMIC DNA]</scope>
    <source>
        <strain evidence="2">cv. OR44</strain>
    </source>
</reference>
<feature type="compositionally biased region" description="Basic residues" evidence="1">
    <location>
        <begin position="79"/>
        <end position="95"/>
    </location>
</feature>
<accession>A0A0E0E0S0</accession>
<dbReference type="Gramene" id="OMERI06G13260.1">
    <property type="protein sequence ID" value="OMERI06G13260.1"/>
    <property type="gene ID" value="OMERI06G13260"/>
</dbReference>
<dbReference type="HOGENOM" id="CLU_1135047_0_0_1"/>
<organism evidence="2">
    <name type="scientific">Oryza meridionalis</name>
    <dbReference type="NCBI Taxonomy" id="40149"/>
    <lineage>
        <taxon>Eukaryota</taxon>
        <taxon>Viridiplantae</taxon>
        <taxon>Streptophyta</taxon>
        <taxon>Embryophyta</taxon>
        <taxon>Tracheophyta</taxon>
        <taxon>Spermatophyta</taxon>
        <taxon>Magnoliopsida</taxon>
        <taxon>Liliopsida</taxon>
        <taxon>Poales</taxon>
        <taxon>Poaceae</taxon>
        <taxon>BOP clade</taxon>
        <taxon>Oryzoideae</taxon>
        <taxon>Oryzeae</taxon>
        <taxon>Oryzinae</taxon>
        <taxon>Oryza</taxon>
    </lineage>
</organism>
<reference evidence="2" key="1">
    <citation type="submission" date="2015-04" db="UniProtKB">
        <authorList>
            <consortium name="EnsemblPlants"/>
        </authorList>
    </citation>
    <scope>IDENTIFICATION</scope>
</reference>
<feature type="region of interest" description="Disordered" evidence="1">
    <location>
        <begin position="1"/>
        <end position="168"/>
    </location>
</feature>
<dbReference type="EnsemblPlants" id="OMERI06G13260.1">
    <property type="protein sequence ID" value="OMERI06G13260.1"/>
    <property type="gene ID" value="OMERI06G13260"/>
</dbReference>
<feature type="compositionally biased region" description="Basic residues" evidence="1">
    <location>
        <begin position="110"/>
        <end position="126"/>
    </location>
</feature>
<feature type="compositionally biased region" description="Low complexity" evidence="1">
    <location>
        <begin position="137"/>
        <end position="168"/>
    </location>
</feature>
<dbReference type="AlphaFoldDB" id="A0A0E0E0S0"/>
<feature type="region of interest" description="Disordered" evidence="1">
    <location>
        <begin position="181"/>
        <end position="203"/>
    </location>
</feature>
<name>A0A0E0E0S0_9ORYZ</name>
<dbReference type="Proteomes" id="UP000008021">
    <property type="component" value="Chromosome 6"/>
</dbReference>
<sequence length="245" mass="26308">MTNGGGDALQGKRGKRQTTLLRSRTPAARVPSGSRPAMPSPEDGCCFTASISSADPIVRRPPLTRPAPVSIPARPPLHHDRHRSAWLPIHARHHSPPFEASSPRAPPPCRSRRRLERPPIRVRRRSPPTGSPPLPDSLPAGAAPAAARASSASASAAQRSGSSASAAGRPLCLRLRHLPPGELRRRLPDSPDAGRSRARRYPGELRLRLSRPPLGELRLSRPRLGELRLSCPPPVTPSVFVSAPC</sequence>
<proteinExistence type="predicted"/>
<evidence type="ECO:0000256" key="1">
    <source>
        <dbReference type="SAM" id="MobiDB-lite"/>
    </source>
</evidence>
<feature type="compositionally biased region" description="Basic and acidic residues" evidence="1">
    <location>
        <begin position="182"/>
        <end position="203"/>
    </location>
</feature>